<name>A0A0F6SDD2_9BACT</name>
<proteinExistence type="inferred from homology"/>
<dbReference type="AlphaFoldDB" id="A0A0F6SDD2"/>
<dbReference type="PANTHER" id="PTHR30203">
    <property type="entry name" value="OUTER MEMBRANE CATION EFFLUX PROTEIN"/>
    <property type="match status" value="1"/>
</dbReference>
<evidence type="ECO:0000313" key="5">
    <source>
        <dbReference type="Proteomes" id="UP000034883"/>
    </source>
</evidence>
<evidence type="ECO:0000256" key="3">
    <source>
        <dbReference type="SAM" id="MobiDB-lite"/>
    </source>
</evidence>
<dbReference type="InterPro" id="IPR003423">
    <property type="entry name" value="OMP_efflux"/>
</dbReference>
<protein>
    <submittedName>
        <fullName evidence="4">Copper tolerance protein</fullName>
    </submittedName>
</protein>
<dbReference type="RefSeq" id="WP_053230697.1">
    <property type="nucleotide sequence ID" value="NZ_CP011125.1"/>
</dbReference>
<dbReference type="Gene3D" id="1.20.1600.10">
    <property type="entry name" value="Outer membrane efflux proteins (OEP)"/>
    <property type="match status" value="1"/>
</dbReference>
<dbReference type="PROSITE" id="PS51257">
    <property type="entry name" value="PROKAR_LIPOPROTEIN"/>
    <property type="match status" value="1"/>
</dbReference>
<evidence type="ECO:0000313" key="4">
    <source>
        <dbReference type="EMBL" id="AKF03239.1"/>
    </source>
</evidence>
<dbReference type="PANTHER" id="PTHR30203:SF24">
    <property type="entry name" value="BLR4935 PROTEIN"/>
    <property type="match status" value="1"/>
</dbReference>
<sequence>MANITDRALALLLALSGGCASHAIREDVDATREIVRARADLELVDRDPERWQDDEPAVRELLAQPLTMESAVRIALLNNRDLRAELYELGIARAQLVGAGLLPNPILEAEARIPEDQAEPVQYDIGLAIDLTALVLAPLRAHAASARVEAARFRTAGAVLDLAYRVRLAFVRYQASAQTLELAQTALESFAASLEAARALYAAGNVRELDVAMEEAAYEQARIEVARAELEMLDDRERMNALLGLYGHDVTWEPAGRLPDPPRDVLDVDEALERRAIESSLELAWTRAELEAVGRELGLARTVGLVPDVEIGVHAEFDEERWEVGPEVAIGLPIFSQGQGAVLAREAELESMRERYVGIAIAVRASARAARNRALTAELLARRTRESLLPARTRVFEQTLLLYNAMQLDVFRLLEARRDQIDAARQYIDALREYWQARATLDQVLAGRLAGTIGGDGDLESAPSSRSRATRTAESPH</sequence>
<evidence type="ECO:0000256" key="1">
    <source>
        <dbReference type="ARBA" id="ARBA00007613"/>
    </source>
</evidence>
<dbReference type="Pfam" id="PF02321">
    <property type="entry name" value="OEP"/>
    <property type="match status" value="1"/>
</dbReference>
<organism evidence="4 5">
    <name type="scientific">Sandaracinus amylolyticus</name>
    <dbReference type="NCBI Taxonomy" id="927083"/>
    <lineage>
        <taxon>Bacteria</taxon>
        <taxon>Pseudomonadati</taxon>
        <taxon>Myxococcota</taxon>
        <taxon>Polyangia</taxon>
        <taxon>Polyangiales</taxon>
        <taxon>Sandaracinaceae</taxon>
        <taxon>Sandaracinus</taxon>
    </lineage>
</organism>
<dbReference type="KEGG" id="samy:DB32_000388"/>
<dbReference type="InterPro" id="IPR010131">
    <property type="entry name" value="MdtP/NodT-like"/>
</dbReference>
<feature type="coiled-coil region" evidence="2">
    <location>
        <begin position="211"/>
        <end position="238"/>
    </location>
</feature>
<accession>A0A0F6SDD2</accession>
<feature type="region of interest" description="Disordered" evidence="3">
    <location>
        <begin position="456"/>
        <end position="477"/>
    </location>
</feature>
<gene>
    <name evidence="4" type="ORF">DB32_000388</name>
</gene>
<evidence type="ECO:0000256" key="2">
    <source>
        <dbReference type="SAM" id="Coils"/>
    </source>
</evidence>
<dbReference type="Proteomes" id="UP000034883">
    <property type="component" value="Chromosome"/>
</dbReference>
<dbReference type="SUPFAM" id="SSF56954">
    <property type="entry name" value="Outer membrane efflux proteins (OEP)"/>
    <property type="match status" value="1"/>
</dbReference>
<feature type="compositionally biased region" description="Low complexity" evidence="3">
    <location>
        <begin position="460"/>
        <end position="477"/>
    </location>
</feature>
<keyword evidence="2" id="KW-0175">Coiled coil</keyword>
<dbReference type="EMBL" id="CP011125">
    <property type="protein sequence ID" value="AKF03239.1"/>
    <property type="molecule type" value="Genomic_DNA"/>
</dbReference>
<keyword evidence="5" id="KW-1185">Reference proteome</keyword>
<dbReference type="GO" id="GO:0015562">
    <property type="term" value="F:efflux transmembrane transporter activity"/>
    <property type="evidence" value="ECO:0007669"/>
    <property type="project" value="InterPro"/>
</dbReference>
<dbReference type="STRING" id="927083.DB32_000388"/>
<comment type="similarity">
    <text evidence="1">Belongs to the outer membrane factor (OMF) (TC 1.B.17) family.</text>
</comment>
<reference evidence="4 5" key="1">
    <citation type="submission" date="2015-03" db="EMBL/GenBank/DDBJ databases">
        <title>Genome assembly of Sandaracinus amylolyticus DSM 53668.</title>
        <authorList>
            <person name="Sharma G."/>
            <person name="Subramanian S."/>
        </authorList>
    </citation>
    <scope>NUCLEOTIDE SEQUENCE [LARGE SCALE GENOMIC DNA]</scope>
    <source>
        <strain evidence="4 5">DSM 53668</strain>
    </source>
</reference>